<protein>
    <submittedName>
        <fullName evidence="1">Uncharacterized protein</fullName>
    </submittedName>
</protein>
<dbReference type="Proteomes" id="UP001060085">
    <property type="component" value="Linkage Group LG06"/>
</dbReference>
<evidence type="ECO:0000313" key="1">
    <source>
        <dbReference type="EMBL" id="KAI5660178.1"/>
    </source>
</evidence>
<name>A0ACC0AGX1_CATRO</name>
<gene>
    <name evidence="1" type="ORF">M9H77_28971</name>
</gene>
<organism evidence="1 2">
    <name type="scientific">Catharanthus roseus</name>
    <name type="common">Madagascar periwinkle</name>
    <name type="synonym">Vinca rosea</name>
    <dbReference type="NCBI Taxonomy" id="4058"/>
    <lineage>
        <taxon>Eukaryota</taxon>
        <taxon>Viridiplantae</taxon>
        <taxon>Streptophyta</taxon>
        <taxon>Embryophyta</taxon>
        <taxon>Tracheophyta</taxon>
        <taxon>Spermatophyta</taxon>
        <taxon>Magnoliopsida</taxon>
        <taxon>eudicotyledons</taxon>
        <taxon>Gunneridae</taxon>
        <taxon>Pentapetalae</taxon>
        <taxon>asterids</taxon>
        <taxon>lamiids</taxon>
        <taxon>Gentianales</taxon>
        <taxon>Apocynaceae</taxon>
        <taxon>Rauvolfioideae</taxon>
        <taxon>Vinceae</taxon>
        <taxon>Catharanthinae</taxon>
        <taxon>Catharanthus</taxon>
    </lineage>
</organism>
<reference evidence="2" key="1">
    <citation type="journal article" date="2023" name="Nat. Plants">
        <title>Single-cell RNA sequencing provides a high-resolution roadmap for understanding the multicellular compartmentation of specialized metabolism.</title>
        <authorList>
            <person name="Sun S."/>
            <person name="Shen X."/>
            <person name="Li Y."/>
            <person name="Li Y."/>
            <person name="Wang S."/>
            <person name="Li R."/>
            <person name="Zhang H."/>
            <person name="Shen G."/>
            <person name="Guo B."/>
            <person name="Wei J."/>
            <person name="Xu J."/>
            <person name="St-Pierre B."/>
            <person name="Chen S."/>
            <person name="Sun C."/>
        </authorList>
    </citation>
    <scope>NUCLEOTIDE SEQUENCE [LARGE SCALE GENOMIC DNA]</scope>
</reference>
<keyword evidence="2" id="KW-1185">Reference proteome</keyword>
<sequence>MAEIGISVAAKVGECLVAPIGRQFGYLFFFNNNLENLRDQYSDARRNVEAIRPDVEKWLSKVEITKLQSEKVFEENGKIGTSCFRGWCLHTRSGYSLSRRAKKLGEVALHLQGRVKFNRVADPIPITCLPTISSGDFKTFESRNFVMKEIMESLQDDEICMIGICGVAGTGKTILGKLKEKTSVSHYCLKKKLGIFSKKLLEILWKSGRNVGAYLLRSELLDGLGEPGYHGNARIRELSSLSSLKIKFCKCVISSDMSAQKN</sequence>
<accession>A0ACC0AGX1</accession>
<evidence type="ECO:0000313" key="2">
    <source>
        <dbReference type="Proteomes" id="UP001060085"/>
    </source>
</evidence>
<proteinExistence type="predicted"/>
<dbReference type="EMBL" id="CM044706">
    <property type="protein sequence ID" value="KAI5660178.1"/>
    <property type="molecule type" value="Genomic_DNA"/>
</dbReference>
<comment type="caution">
    <text evidence="1">The sequence shown here is derived from an EMBL/GenBank/DDBJ whole genome shotgun (WGS) entry which is preliminary data.</text>
</comment>